<feature type="compositionally biased region" description="Low complexity" evidence="1">
    <location>
        <begin position="306"/>
        <end position="320"/>
    </location>
</feature>
<feature type="region of interest" description="Disordered" evidence="1">
    <location>
        <begin position="148"/>
        <end position="226"/>
    </location>
</feature>
<feature type="compositionally biased region" description="Polar residues" evidence="1">
    <location>
        <begin position="209"/>
        <end position="226"/>
    </location>
</feature>
<accession>A0A7E4VYR1</accession>
<organism evidence="2 3">
    <name type="scientific">Panagrellus redivivus</name>
    <name type="common">Microworm</name>
    <dbReference type="NCBI Taxonomy" id="6233"/>
    <lineage>
        <taxon>Eukaryota</taxon>
        <taxon>Metazoa</taxon>
        <taxon>Ecdysozoa</taxon>
        <taxon>Nematoda</taxon>
        <taxon>Chromadorea</taxon>
        <taxon>Rhabditida</taxon>
        <taxon>Tylenchina</taxon>
        <taxon>Panagrolaimomorpha</taxon>
        <taxon>Panagrolaimoidea</taxon>
        <taxon>Panagrolaimidae</taxon>
        <taxon>Panagrellus</taxon>
    </lineage>
</organism>
<sequence>MAFSFAASGDAELRIKLDIDLCDASEKRRRRAPSIAASLLSNSTQGSGFRSNADYAAELKAQDDLDIRKRNQLLKETQDFMAYLQQKYNLNPSQPEQMLLGKVVPRIENNGALNPKIDGLAACLSGSSLKGYTVPFDSNAGISASSRTVFENEARSRRDATARPAGTSSSSTTNSGFTPLPYESTTSNSRISAVSMSSSELNRIRKPVNASTDPSQSGSKNPETKNYSPWKFAHNFTCVPDHPPEVASFRSSSSPLPEIRKAFSGFPPASASGSSSSVGTSQSSLNLTSASDFYKGITPGVTAKESSSQTSMASTQSASSGNYTFPTASFSIPDGIASGTNASPVVTTLSATTYASLPTGATMSASQRSNAPSPSSSQVFPNAKVTIPEGLAINECEIHVVAQSPASKSALTDNTQSETNTATKKIVNSVMALFSGGKERRRK</sequence>
<name>A0A7E4VYR1_PANRE</name>
<protein>
    <submittedName>
        <fullName evidence="3">AF4/FMR2 family member lilli</fullName>
    </submittedName>
</protein>
<dbReference type="Proteomes" id="UP000492821">
    <property type="component" value="Unassembled WGS sequence"/>
</dbReference>
<feature type="compositionally biased region" description="Basic and acidic residues" evidence="1">
    <location>
        <begin position="150"/>
        <end position="161"/>
    </location>
</feature>
<dbReference type="AlphaFoldDB" id="A0A7E4VYR1"/>
<evidence type="ECO:0000313" key="2">
    <source>
        <dbReference type="Proteomes" id="UP000492821"/>
    </source>
</evidence>
<keyword evidence="2" id="KW-1185">Reference proteome</keyword>
<proteinExistence type="predicted"/>
<reference evidence="2" key="1">
    <citation type="journal article" date="2013" name="Genetics">
        <title>The draft genome and transcriptome of Panagrellus redivivus are shaped by the harsh demands of a free-living lifestyle.</title>
        <authorList>
            <person name="Srinivasan J."/>
            <person name="Dillman A.R."/>
            <person name="Macchietto M.G."/>
            <person name="Heikkinen L."/>
            <person name="Lakso M."/>
            <person name="Fracchia K.M."/>
            <person name="Antoshechkin I."/>
            <person name="Mortazavi A."/>
            <person name="Wong G."/>
            <person name="Sternberg P.W."/>
        </authorList>
    </citation>
    <scope>NUCLEOTIDE SEQUENCE [LARGE SCALE GENOMIC DNA]</scope>
    <source>
        <strain evidence="2">MT8872</strain>
    </source>
</reference>
<feature type="compositionally biased region" description="Polar residues" evidence="1">
    <location>
        <begin position="183"/>
        <end position="201"/>
    </location>
</feature>
<dbReference type="WBParaSite" id="Pan_g4356.t2">
    <property type="protein sequence ID" value="Pan_g4356.t2"/>
    <property type="gene ID" value="Pan_g4356"/>
</dbReference>
<evidence type="ECO:0000256" key="1">
    <source>
        <dbReference type="SAM" id="MobiDB-lite"/>
    </source>
</evidence>
<reference evidence="3" key="2">
    <citation type="submission" date="2020-10" db="UniProtKB">
        <authorList>
            <consortium name="WormBaseParasite"/>
        </authorList>
    </citation>
    <scope>IDENTIFICATION</scope>
</reference>
<feature type="region of interest" description="Disordered" evidence="1">
    <location>
        <begin position="301"/>
        <end position="320"/>
    </location>
</feature>
<evidence type="ECO:0000313" key="3">
    <source>
        <dbReference type="WBParaSite" id="Pan_g4356.t2"/>
    </source>
</evidence>